<keyword evidence="2 8" id="KW-0813">Transport</keyword>
<evidence type="ECO:0000256" key="2">
    <source>
        <dbReference type="ARBA" id="ARBA00022448"/>
    </source>
</evidence>
<dbReference type="InterPro" id="IPR000531">
    <property type="entry name" value="Beta-barrel_TonB"/>
</dbReference>
<dbReference type="Pfam" id="PF07715">
    <property type="entry name" value="Plug"/>
    <property type="match status" value="1"/>
</dbReference>
<feature type="domain" description="TonB-dependent receptor plug" evidence="11">
    <location>
        <begin position="73"/>
        <end position="159"/>
    </location>
</feature>
<accession>A0A7K1Y8X1</accession>
<evidence type="ECO:0000256" key="5">
    <source>
        <dbReference type="ARBA" id="ARBA00023077"/>
    </source>
</evidence>
<gene>
    <name evidence="12" type="ORF">GS399_08690</name>
</gene>
<dbReference type="Pfam" id="PF00593">
    <property type="entry name" value="TonB_dep_Rec_b-barrel"/>
    <property type="match status" value="1"/>
</dbReference>
<evidence type="ECO:0000256" key="6">
    <source>
        <dbReference type="ARBA" id="ARBA00023136"/>
    </source>
</evidence>
<dbReference type="PROSITE" id="PS52016">
    <property type="entry name" value="TONB_DEPENDENT_REC_3"/>
    <property type="match status" value="1"/>
</dbReference>
<evidence type="ECO:0000256" key="4">
    <source>
        <dbReference type="ARBA" id="ARBA00022692"/>
    </source>
</evidence>
<evidence type="ECO:0000256" key="9">
    <source>
        <dbReference type="RuleBase" id="RU003357"/>
    </source>
</evidence>
<comment type="similarity">
    <text evidence="8 9">Belongs to the TonB-dependent receptor family.</text>
</comment>
<dbReference type="RefSeq" id="WP_160844216.1">
    <property type="nucleotide sequence ID" value="NZ_WVHT01000003.1"/>
</dbReference>
<evidence type="ECO:0000313" key="13">
    <source>
        <dbReference type="Proteomes" id="UP000466586"/>
    </source>
</evidence>
<protein>
    <submittedName>
        <fullName evidence="12">TonB-dependent receptor</fullName>
    </submittedName>
</protein>
<keyword evidence="12" id="KW-0675">Receptor</keyword>
<dbReference type="PANTHER" id="PTHR30442:SF0">
    <property type="entry name" value="FE(3+) DICITRATE TRANSPORT PROTEIN FECA"/>
    <property type="match status" value="1"/>
</dbReference>
<keyword evidence="7 8" id="KW-0998">Cell outer membrane</keyword>
<evidence type="ECO:0000256" key="1">
    <source>
        <dbReference type="ARBA" id="ARBA00004571"/>
    </source>
</evidence>
<organism evidence="12 13">
    <name type="scientific">Hufsiella arboris</name>
    <dbReference type="NCBI Taxonomy" id="2695275"/>
    <lineage>
        <taxon>Bacteria</taxon>
        <taxon>Pseudomonadati</taxon>
        <taxon>Bacteroidota</taxon>
        <taxon>Sphingobacteriia</taxon>
        <taxon>Sphingobacteriales</taxon>
        <taxon>Sphingobacteriaceae</taxon>
        <taxon>Hufsiella</taxon>
    </lineage>
</organism>
<dbReference type="PANTHER" id="PTHR30442">
    <property type="entry name" value="IRON III DICITRATE TRANSPORT PROTEIN FECA"/>
    <property type="match status" value="1"/>
</dbReference>
<dbReference type="InterPro" id="IPR036942">
    <property type="entry name" value="Beta-barrel_TonB_sf"/>
</dbReference>
<dbReference type="GO" id="GO:0009279">
    <property type="term" value="C:cell outer membrane"/>
    <property type="evidence" value="ECO:0007669"/>
    <property type="project" value="UniProtKB-SubCell"/>
</dbReference>
<dbReference type="Proteomes" id="UP000466586">
    <property type="component" value="Unassembled WGS sequence"/>
</dbReference>
<dbReference type="GO" id="GO:0033214">
    <property type="term" value="P:siderophore-iron import into cell"/>
    <property type="evidence" value="ECO:0007669"/>
    <property type="project" value="TreeGrafter"/>
</dbReference>
<proteinExistence type="inferred from homology"/>
<name>A0A7K1Y8X1_9SPHI</name>
<evidence type="ECO:0000259" key="11">
    <source>
        <dbReference type="Pfam" id="PF07715"/>
    </source>
</evidence>
<dbReference type="AlphaFoldDB" id="A0A7K1Y8X1"/>
<keyword evidence="13" id="KW-1185">Reference proteome</keyword>
<dbReference type="InterPro" id="IPR012910">
    <property type="entry name" value="Plug_dom"/>
</dbReference>
<dbReference type="EMBL" id="WVHT01000003">
    <property type="protein sequence ID" value="MXV51044.1"/>
    <property type="molecule type" value="Genomic_DNA"/>
</dbReference>
<comment type="subcellular location">
    <subcellularLocation>
        <location evidence="1 8">Cell outer membrane</location>
        <topology evidence="1 8">Multi-pass membrane protein</topology>
    </subcellularLocation>
</comment>
<dbReference type="Gene3D" id="2.170.130.10">
    <property type="entry name" value="TonB-dependent receptor, plug domain"/>
    <property type="match status" value="1"/>
</dbReference>
<feature type="domain" description="TonB-dependent receptor-like beta-barrel" evidence="10">
    <location>
        <begin position="196"/>
        <end position="691"/>
    </location>
</feature>
<evidence type="ECO:0000313" key="12">
    <source>
        <dbReference type="EMBL" id="MXV51044.1"/>
    </source>
</evidence>
<keyword evidence="3 8" id="KW-1134">Transmembrane beta strand</keyword>
<dbReference type="InterPro" id="IPR037066">
    <property type="entry name" value="Plug_dom_sf"/>
</dbReference>
<evidence type="ECO:0000256" key="8">
    <source>
        <dbReference type="PROSITE-ProRule" id="PRU01360"/>
    </source>
</evidence>
<reference evidence="12 13" key="1">
    <citation type="submission" date="2019-11" db="EMBL/GenBank/DDBJ databases">
        <title>Pedobacter sp. HMF7647 Genome sequencing and assembly.</title>
        <authorList>
            <person name="Kang H."/>
            <person name="Kim H."/>
            <person name="Joh K."/>
        </authorList>
    </citation>
    <scope>NUCLEOTIDE SEQUENCE [LARGE SCALE GENOMIC DNA]</scope>
    <source>
        <strain evidence="12 13">HMF7647</strain>
    </source>
</reference>
<dbReference type="InterPro" id="IPR039426">
    <property type="entry name" value="TonB-dep_rcpt-like"/>
</dbReference>
<keyword evidence="6 8" id="KW-0472">Membrane</keyword>
<keyword evidence="4 8" id="KW-0812">Transmembrane</keyword>
<evidence type="ECO:0000259" key="10">
    <source>
        <dbReference type="Pfam" id="PF00593"/>
    </source>
</evidence>
<evidence type="ECO:0000256" key="7">
    <source>
        <dbReference type="ARBA" id="ARBA00023237"/>
    </source>
</evidence>
<dbReference type="SUPFAM" id="SSF56935">
    <property type="entry name" value="Porins"/>
    <property type="match status" value="1"/>
</dbReference>
<keyword evidence="5 9" id="KW-0798">TonB box</keyword>
<evidence type="ECO:0000256" key="3">
    <source>
        <dbReference type="ARBA" id="ARBA00022452"/>
    </source>
</evidence>
<sequence length="725" mass="80838">MYKYLLLVAGLFPFITLSQTRTDSIRAKKLDSVVVKAWMQNDISRLSDEHNGFLIAGKKNEVINLSETNANIAVKTARQVFAKVPGVFVYDMDGTGNQVNISTRGLDPHRGWEFNIRQNGVLTNSDMYGYPASHYSAPMESYENIELLRGAGSLQYGAEFGGMLNYVTKKPDGLKSFSFESINTAGSFGLLSTYNAISGTIKKFSYYAYYYKRHSNGYRDNSETDADAQFVSLQYNFTRNISLKAEFGRTDYNYQIPGPLTDSMFHADPAMSTRSRNYFDPAIYVPSLTFNWQLAPKIKLMAIASGVYGQRSSVQLDAFATVPDAIDPATLAYKNRQVDIDNFHSNTIEVRLMQDYNLGSVKSKLSAGVIYMNNDLHRRQLGKGTTGSDYDLTLVGLFQRDLHFKTGNIAFYVEDAFKVTSKWTISPGIRYENGASDLGGSITYYPEESLPNTIAHKFALLGVSTQYVLNTNNNIYGGISQAYRPVVLKDIIPATAYEQVNKDLKDAYGYNAEVGIRGSLFSRLYYDLNYFHMLYKNRLGSVVLQDASNNTYIYRTNIGNSVNDGLEAFIQYKFPISRNFFAGIFTSTSFMNDRYVTGQVASGTTNQSVVGNKVESAPQWISRNGLEFLSKGFSATILYSYTASSYADALNTVTPTPNGAKGIVPSYSIWDVNASFKINKVFNVRAGISNLFDAHYFTKRPTFYPGPGVWPSDGRNASITLGIKI</sequence>
<comment type="caution">
    <text evidence="12">The sequence shown here is derived from an EMBL/GenBank/DDBJ whole genome shotgun (WGS) entry which is preliminary data.</text>
</comment>
<dbReference type="Gene3D" id="2.40.170.20">
    <property type="entry name" value="TonB-dependent receptor, beta-barrel domain"/>
    <property type="match status" value="1"/>
</dbReference>